<dbReference type="STRING" id="935700.jaqu_37320"/>
<accession>A0A0D1E9S6</accession>
<feature type="compositionally biased region" description="Basic and acidic residues" evidence="1">
    <location>
        <begin position="106"/>
        <end position="117"/>
    </location>
</feature>
<dbReference type="EMBL" id="JYFE01000074">
    <property type="protein sequence ID" value="KIT14444.1"/>
    <property type="molecule type" value="Genomic_DNA"/>
</dbReference>
<dbReference type="AlphaFoldDB" id="A0A0D1E9S6"/>
<dbReference type="RefSeq" id="WP_043920610.1">
    <property type="nucleotide sequence ID" value="NZ_FZPF01000010.1"/>
</dbReference>
<organism evidence="2 3">
    <name type="scientific">Jannaschia aquimarina</name>
    <dbReference type="NCBI Taxonomy" id="935700"/>
    <lineage>
        <taxon>Bacteria</taxon>
        <taxon>Pseudomonadati</taxon>
        <taxon>Pseudomonadota</taxon>
        <taxon>Alphaproteobacteria</taxon>
        <taxon>Rhodobacterales</taxon>
        <taxon>Roseobacteraceae</taxon>
        <taxon>Jannaschia</taxon>
    </lineage>
</organism>
<dbReference type="GO" id="GO:0045271">
    <property type="term" value="C:respiratory chain complex I"/>
    <property type="evidence" value="ECO:0007669"/>
    <property type="project" value="InterPro"/>
</dbReference>
<gene>
    <name evidence="2" type="ORF">jaqu_37320</name>
</gene>
<dbReference type="OrthoDB" id="9795340at2"/>
<dbReference type="NCBIfam" id="NF006040">
    <property type="entry name" value="PRK08183.1"/>
    <property type="match status" value="1"/>
</dbReference>
<dbReference type="PANTHER" id="PTHR12910">
    <property type="entry name" value="NADH-UBIQUINONE OXIDOREDUCTASE SUBUNIT B17.2"/>
    <property type="match status" value="1"/>
</dbReference>
<comment type="caution">
    <text evidence="2">The sequence shown here is derived from an EMBL/GenBank/DDBJ whole genome shotgun (WGS) entry which is preliminary data.</text>
</comment>
<reference evidence="2 3" key="1">
    <citation type="submission" date="2015-02" db="EMBL/GenBank/DDBJ databases">
        <title>Genome Sequence of Jannaschia aquimarina DSM28248, a member of the Roseobacter clade.</title>
        <authorList>
            <person name="Voget S."/>
            <person name="Daniel R."/>
        </authorList>
    </citation>
    <scope>NUCLEOTIDE SEQUENCE [LARGE SCALE GENOMIC DNA]</scope>
    <source>
        <strain evidence="2 3">GSW-M26</strain>
    </source>
</reference>
<evidence type="ECO:0000313" key="2">
    <source>
        <dbReference type="EMBL" id="KIT14444.1"/>
    </source>
</evidence>
<evidence type="ECO:0000313" key="3">
    <source>
        <dbReference type="Proteomes" id="UP000032232"/>
    </source>
</evidence>
<evidence type="ECO:0000256" key="1">
    <source>
        <dbReference type="SAM" id="MobiDB-lite"/>
    </source>
</evidence>
<dbReference type="GO" id="GO:0006979">
    <property type="term" value="P:response to oxidative stress"/>
    <property type="evidence" value="ECO:0007669"/>
    <property type="project" value="TreeGrafter"/>
</dbReference>
<proteinExistence type="predicted"/>
<sequence length="125" mass="14644">MASLIKRLVTWWDGQSVGTQLFTKRHGHKVGEDEQGNIYYRNGDDTRRWVIYAGQNDSSRVGPEWYGWLHHTFPKPPTEEPFARKTWEKPHHENLTGTEGAFFREGSLRRADVKPQTDYEAWSPE</sequence>
<keyword evidence="3" id="KW-1185">Reference proteome</keyword>
<dbReference type="InterPro" id="IPR007763">
    <property type="entry name" value="NDUFA12"/>
</dbReference>
<feature type="region of interest" description="Disordered" evidence="1">
    <location>
        <begin position="90"/>
        <end position="125"/>
    </location>
</feature>
<dbReference type="Proteomes" id="UP000032232">
    <property type="component" value="Unassembled WGS sequence"/>
</dbReference>
<dbReference type="PANTHER" id="PTHR12910:SF2">
    <property type="entry name" value="NADH DEHYDROGENASE [UBIQUINONE] 1 ALPHA SUBCOMPLEX SUBUNIT 12"/>
    <property type="match status" value="1"/>
</dbReference>
<protein>
    <submittedName>
        <fullName evidence="2">NADH dehydrogenase</fullName>
    </submittedName>
</protein>
<dbReference type="PATRIC" id="fig|935700.4.peg.3847"/>
<name>A0A0D1E9S6_9RHOB</name>
<dbReference type="Pfam" id="PF05071">
    <property type="entry name" value="NDUFA12"/>
    <property type="match status" value="1"/>
</dbReference>